<dbReference type="CDD" id="cd01672">
    <property type="entry name" value="TMPK"/>
    <property type="match status" value="1"/>
</dbReference>
<organism evidence="10">
    <name type="scientific">hydrothermal vent metagenome</name>
    <dbReference type="NCBI Taxonomy" id="652676"/>
    <lineage>
        <taxon>unclassified sequences</taxon>
        <taxon>metagenomes</taxon>
        <taxon>ecological metagenomes</taxon>
    </lineage>
</organism>
<evidence type="ECO:0000256" key="2">
    <source>
        <dbReference type="ARBA" id="ARBA00012980"/>
    </source>
</evidence>
<keyword evidence="7" id="KW-0067">ATP-binding</keyword>
<feature type="non-terminal residue" evidence="10">
    <location>
        <position position="1"/>
    </location>
</feature>
<evidence type="ECO:0000256" key="8">
    <source>
        <dbReference type="ARBA" id="ARBA00048743"/>
    </source>
</evidence>
<feature type="domain" description="Thymidylate kinase-like" evidence="9">
    <location>
        <begin position="20"/>
        <end position="204"/>
    </location>
</feature>
<evidence type="ECO:0000256" key="4">
    <source>
        <dbReference type="ARBA" id="ARBA00022727"/>
    </source>
</evidence>
<evidence type="ECO:0000259" key="9">
    <source>
        <dbReference type="Pfam" id="PF02223"/>
    </source>
</evidence>
<keyword evidence="4" id="KW-0545">Nucleotide biosynthesis</keyword>
<dbReference type="HAMAP" id="MF_00165">
    <property type="entry name" value="Thymidylate_kinase"/>
    <property type="match status" value="1"/>
</dbReference>
<accession>A0A3B0SPX0</accession>
<keyword evidence="3 10" id="KW-0808">Transferase</keyword>
<evidence type="ECO:0000256" key="6">
    <source>
        <dbReference type="ARBA" id="ARBA00022777"/>
    </source>
</evidence>
<dbReference type="SUPFAM" id="SSF52540">
    <property type="entry name" value="P-loop containing nucleoside triphosphate hydrolases"/>
    <property type="match status" value="1"/>
</dbReference>
<dbReference type="GO" id="GO:0006235">
    <property type="term" value="P:dTTP biosynthetic process"/>
    <property type="evidence" value="ECO:0007669"/>
    <property type="project" value="TreeGrafter"/>
</dbReference>
<dbReference type="InterPro" id="IPR027417">
    <property type="entry name" value="P-loop_NTPase"/>
</dbReference>
<dbReference type="AlphaFoldDB" id="A0A3B0SPX0"/>
<dbReference type="GO" id="GO:0004798">
    <property type="term" value="F:dTMP kinase activity"/>
    <property type="evidence" value="ECO:0007669"/>
    <property type="project" value="UniProtKB-EC"/>
</dbReference>
<dbReference type="NCBIfam" id="TIGR00041">
    <property type="entry name" value="DTMP_kinase"/>
    <property type="match status" value="1"/>
</dbReference>
<evidence type="ECO:0000256" key="5">
    <source>
        <dbReference type="ARBA" id="ARBA00022741"/>
    </source>
</evidence>
<keyword evidence="5" id="KW-0547">Nucleotide-binding</keyword>
<sequence length="213" mass="22770">WETETMEHDATSPTQRYIAFEGVEGAGKSTVADRLAAHLEAQGQTVVQVREPGGTDVGEHIREILLDGEHTPVPRAEAALFAAARAHLVAEKVIPALAAGSWVISDRSAYSSLAYQAAGRGLALDDIRRLNDIAIGGLWPGVVVLLRTDTETGLSRQEIGDRIGNESGAFHRTVAEAFDALADAEPDRFVVIDASRPLERVVADVLEALDVVT</sequence>
<dbReference type="Pfam" id="PF02223">
    <property type="entry name" value="Thymidylate_kin"/>
    <property type="match status" value="1"/>
</dbReference>
<keyword evidence="6 10" id="KW-0418">Kinase</keyword>
<dbReference type="GO" id="GO:0005829">
    <property type="term" value="C:cytosol"/>
    <property type="evidence" value="ECO:0007669"/>
    <property type="project" value="TreeGrafter"/>
</dbReference>
<dbReference type="InterPro" id="IPR039430">
    <property type="entry name" value="Thymidylate_kin-like_dom"/>
</dbReference>
<dbReference type="GO" id="GO:0005524">
    <property type="term" value="F:ATP binding"/>
    <property type="evidence" value="ECO:0007669"/>
    <property type="project" value="UniProtKB-KW"/>
</dbReference>
<dbReference type="PROSITE" id="PS01331">
    <property type="entry name" value="THYMIDYLATE_KINASE"/>
    <property type="match status" value="1"/>
</dbReference>
<gene>
    <name evidence="10" type="ORF">MNBD_ACTINO01-1471</name>
</gene>
<evidence type="ECO:0000256" key="7">
    <source>
        <dbReference type="ARBA" id="ARBA00022840"/>
    </source>
</evidence>
<name>A0A3B0SPX0_9ZZZZ</name>
<dbReference type="PANTHER" id="PTHR10344">
    <property type="entry name" value="THYMIDYLATE KINASE"/>
    <property type="match status" value="1"/>
</dbReference>
<dbReference type="InterPro" id="IPR018094">
    <property type="entry name" value="Thymidylate_kinase"/>
</dbReference>
<dbReference type="PANTHER" id="PTHR10344:SF4">
    <property type="entry name" value="UMP-CMP KINASE 2, MITOCHONDRIAL"/>
    <property type="match status" value="1"/>
</dbReference>
<dbReference type="Gene3D" id="3.40.50.300">
    <property type="entry name" value="P-loop containing nucleotide triphosphate hydrolases"/>
    <property type="match status" value="1"/>
</dbReference>
<dbReference type="EMBL" id="UOEI01000461">
    <property type="protein sequence ID" value="VAW06253.1"/>
    <property type="molecule type" value="Genomic_DNA"/>
</dbReference>
<dbReference type="GO" id="GO:0006227">
    <property type="term" value="P:dUDP biosynthetic process"/>
    <property type="evidence" value="ECO:0007669"/>
    <property type="project" value="TreeGrafter"/>
</dbReference>
<dbReference type="GO" id="GO:0006233">
    <property type="term" value="P:dTDP biosynthetic process"/>
    <property type="evidence" value="ECO:0007669"/>
    <property type="project" value="InterPro"/>
</dbReference>
<reference evidence="10" key="1">
    <citation type="submission" date="2018-06" db="EMBL/GenBank/DDBJ databases">
        <authorList>
            <person name="Zhirakovskaya E."/>
        </authorList>
    </citation>
    <scope>NUCLEOTIDE SEQUENCE</scope>
</reference>
<evidence type="ECO:0000256" key="3">
    <source>
        <dbReference type="ARBA" id="ARBA00022679"/>
    </source>
</evidence>
<comment type="similarity">
    <text evidence="1">Belongs to the thymidylate kinase family.</text>
</comment>
<evidence type="ECO:0000256" key="1">
    <source>
        <dbReference type="ARBA" id="ARBA00009776"/>
    </source>
</evidence>
<protein>
    <recommendedName>
        <fullName evidence="2">dTMP kinase</fullName>
        <ecNumber evidence="2">2.7.4.9</ecNumber>
    </recommendedName>
</protein>
<dbReference type="EC" id="2.7.4.9" evidence="2"/>
<proteinExistence type="inferred from homology"/>
<evidence type="ECO:0000313" key="10">
    <source>
        <dbReference type="EMBL" id="VAW06253.1"/>
    </source>
</evidence>
<dbReference type="InterPro" id="IPR018095">
    <property type="entry name" value="Thymidylate_kin_CS"/>
</dbReference>
<comment type="catalytic activity">
    <reaction evidence="8">
        <text>dTMP + ATP = dTDP + ADP</text>
        <dbReference type="Rhea" id="RHEA:13517"/>
        <dbReference type="ChEBI" id="CHEBI:30616"/>
        <dbReference type="ChEBI" id="CHEBI:58369"/>
        <dbReference type="ChEBI" id="CHEBI:63528"/>
        <dbReference type="ChEBI" id="CHEBI:456216"/>
        <dbReference type="EC" id="2.7.4.9"/>
    </reaction>
</comment>
<dbReference type="FunFam" id="3.40.50.300:FF:000225">
    <property type="entry name" value="Thymidylate kinase"/>
    <property type="match status" value="1"/>
</dbReference>